<sequence length="808" mass="86011">MSHLAILARLELLHASTLLRLSGRPERSSDIHESIDHPDSVLPVTEDSDQSTAEEAWDEVASLLKVLGDGLREESLRIPLGKTSLPSTLADLLRFALDSPSTTASDRLPSPVPGCPQGKKSQAIVEICRVAGNLCFDCDENRSILLEYSFPQTLIVLIASIASTIDSNVNLAKSALGALLNISLDHDQTQTAILNMEGALEVLIKAANNCYLPDPVKGNSSADNVELRRAISGWAWRVVGEISLLESASTVLSAQAEALFPHLVLPILTYLPPSSSPVPFKPEDVLILTTATQIIEANTLDSESWQHTLANSRASQSESSVDSSPAPGPWSIQQKGRESEKEEISVWSLILDFVEGVYIAPKEEITDQEEREEQEEEEEEEILSLGSIKGGLIKSIVAVAGSDELAESLFEAPGRTGFLGRMKSFLSGGNVQEDREDLVICAVLSLGNLARSDARCASLLEPSSSILPSILPLMVSTTDIKIQHGLVGLLKNLAVCDQNKSILGEAGVIEQIIQMKCLQPERDTVSSVQGGAIGVLKNLAKNNLSNSLRILSPPSSTDEAALSSILAFNARSDDFSLQAESARVLVNVIRTLLSSPHTITSEPKPESKPDTNTSTDEVERVQIARGVLVEKKDEITKALIGLIKGGIGKKYEILCAEGVMALAMLAGSSEAIAKTIGAALLEPISSTSPRAESSSITDSSESSSTAPSAVASTSVSKNSATLLDELAVLLSLQPQPQSISSEAFTISPALKGNISSLLAISGRALSSDGYTKGDPREQFGKALERMAVENTPGGMADVKEKALKILRD</sequence>
<accession>A0A0F7SF98</accession>
<evidence type="ECO:0000256" key="5">
    <source>
        <dbReference type="ARBA" id="ARBA00022824"/>
    </source>
</evidence>
<dbReference type="SMART" id="SM00185">
    <property type="entry name" value="ARM"/>
    <property type="match status" value="3"/>
</dbReference>
<keyword evidence="8" id="KW-0732">Signal</keyword>
<feature type="signal peptide" evidence="8">
    <location>
        <begin position="1"/>
        <end position="15"/>
    </location>
</feature>
<feature type="chain" id="PRO_5012565427" evidence="8">
    <location>
        <begin position="16"/>
        <end position="808"/>
    </location>
</feature>
<comment type="subcellular location">
    <subcellularLocation>
        <location evidence="3">Cytoplasm</location>
        <location evidence="3">Cytosol</location>
    </subcellularLocation>
    <subcellularLocation>
        <location evidence="2">Endoplasmic reticulum</location>
    </subcellularLocation>
    <subcellularLocation>
        <location evidence="1">Mitochondrion</location>
    </subcellularLocation>
</comment>
<organism evidence="9">
    <name type="scientific">Phaffia rhodozyma</name>
    <name type="common">Yeast</name>
    <name type="synonym">Xanthophyllomyces dendrorhous</name>
    <dbReference type="NCBI Taxonomy" id="264483"/>
    <lineage>
        <taxon>Eukaryota</taxon>
        <taxon>Fungi</taxon>
        <taxon>Dikarya</taxon>
        <taxon>Basidiomycota</taxon>
        <taxon>Agaricomycotina</taxon>
        <taxon>Tremellomycetes</taxon>
        <taxon>Cystofilobasidiales</taxon>
        <taxon>Mrakiaceae</taxon>
        <taxon>Phaffia</taxon>
    </lineage>
</organism>
<dbReference type="GO" id="GO:0005829">
    <property type="term" value="C:cytosol"/>
    <property type="evidence" value="ECO:0007669"/>
    <property type="project" value="UniProtKB-SubCell"/>
</dbReference>
<keyword evidence="6" id="KW-0496">Mitochondrion</keyword>
<feature type="compositionally biased region" description="Basic and acidic residues" evidence="7">
    <location>
        <begin position="26"/>
        <end position="39"/>
    </location>
</feature>
<dbReference type="InterPro" id="IPR011989">
    <property type="entry name" value="ARM-like"/>
</dbReference>
<dbReference type="SUPFAM" id="SSF48371">
    <property type="entry name" value="ARM repeat"/>
    <property type="match status" value="1"/>
</dbReference>
<dbReference type="PANTHER" id="PTHR10957">
    <property type="entry name" value="RAP1 GTPASE-GDP DISSOCIATION STIMULATOR 1"/>
    <property type="match status" value="1"/>
</dbReference>
<dbReference type="GO" id="GO:0005085">
    <property type="term" value="F:guanyl-nucleotide exchange factor activity"/>
    <property type="evidence" value="ECO:0007669"/>
    <property type="project" value="InterPro"/>
</dbReference>
<feature type="region of interest" description="Disordered" evidence="7">
    <location>
        <begin position="687"/>
        <end position="710"/>
    </location>
</feature>
<feature type="compositionally biased region" description="Low complexity" evidence="7">
    <location>
        <begin position="691"/>
        <end position="710"/>
    </location>
</feature>
<evidence type="ECO:0000313" key="9">
    <source>
        <dbReference type="EMBL" id="CDZ96875.1"/>
    </source>
</evidence>
<evidence type="ECO:0000256" key="3">
    <source>
        <dbReference type="ARBA" id="ARBA00004514"/>
    </source>
</evidence>
<feature type="region of interest" description="Disordered" evidence="7">
    <location>
        <begin position="26"/>
        <end position="51"/>
    </location>
</feature>
<dbReference type="EMBL" id="LN483167">
    <property type="protein sequence ID" value="CDZ96875.1"/>
    <property type="molecule type" value="Genomic_DNA"/>
</dbReference>
<feature type="region of interest" description="Disordered" evidence="7">
    <location>
        <begin position="597"/>
        <end position="619"/>
    </location>
</feature>
<dbReference type="AlphaFoldDB" id="A0A0F7SF98"/>
<keyword evidence="4" id="KW-0963">Cytoplasm</keyword>
<evidence type="ECO:0000256" key="2">
    <source>
        <dbReference type="ARBA" id="ARBA00004240"/>
    </source>
</evidence>
<reference evidence="9" key="1">
    <citation type="submission" date="2014-08" db="EMBL/GenBank/DDBJ databases">
        <authorList>
            <person name="Sharma Rahul"/>
            <person name="Thines Marco"/>
        </authorList>
    </citation>
    <scope>NUCLEOTIDE SEQUENCE</scope>
</reference>
<keyword evidence="5" id="KW-0256">Endoplasmic reticulum</keyword>
<dbReference type="Gene3D" id="1.25.10.10">
    <property type="entry name" value="Leucine-rich Repeat Variant"/>
    <property type="match status" value="2"/>
</dbReference>
<dbReference type="InterPro" id="IPR040144">
    <property type="entry name" value="RAP1GDS1"/>
</dbReference>
<protein>
    <submittedName>
        <fullName evidence="9">Rho/Rac GTPase guanine nucleotide exchange factor smgGDS/Vimar</fullName>
    </submittedName>
</protein>
<name>A0A0F7SF98_PHARH</name>
<evidence type="ECO:0000256" key="8">
    <source>
        <dbReference type="SAM" id="SignalP"/>
    </source>
</evidence>
<evidence type="ECO:0000256" key="1">
    <source>
        <dbReference type="ARBA" id="ARBA00004173"/>
    </source>
</evidence>
<dbReference type="GO" id="GO:0005783">
    <property type="term" value="C:endoplasmic reticulum"/>
    <property type="evidence" value="ECO:0007669"/>
    <property type="project" value="UniProtKB-SubCell"/>
</dbReference>
<feature type="region of interest" description="Disordered" evidence="7">
    <location>
        <begin position="306"/>
        <end position="337"/>
    </location>
</feature>
<feature type="compositionally biased region" description="Polar residues" evidence="7">
    <location>
        <begin position="306"/>
        <end position="323"/>
    </location>
</feature>
<proteinExistence type="predicted"/>
<evidence type="ECO:0000256" key="7">
    <source>
        <dbReference type="SAM" id="MobiDB-lite"/>
    </source>
</evidence>
<evidence type="ECO:0000256" key="6">
    <source>
        <dbReference type="ARBA" id="ARBA00023128"/>
    </source>
</evidence>
<dbReference type="GO" id="GO:0005739">
    <property type="term" value="C:mitochondrion"/>
    <property type="evidence" value="ECO:0007669"/>
    <property type="project" value="UniProtKB-SubCell"/>
</dbReference>
<dbReference type="InterPro" id="IPR000225">
    <property type="entry name" value="Armadillo"/>
</dbReference>
<dbReference type="InterPro" id="IPR016024">
    <property type="entry name" value="ARM-type_fold"/>
</dbReference>
<evidence type="ECO:0000256" key="4">
    <source>
        <dbReference type="ARBA" id="ARBA00022490"/>
    </source>
</evidence>